<organism evidence="2 3">
    <name type="scientific">Ralstonia mannitolilytica</name>
    <dbReference type="NCBI Taxonomy" id="105219"/>
    <lineage>
        <taxon>Bacteria</taxon>
        <taxon>Pseudomonadati</taxon>
        <taxon>Pseudomonadota</taxon>
        <taxon>Betaproteobacteria</taxon>
        <taxon>Burkholderiales</taxon>
        <taxon>Burkholderiaceae</taxon>
        <taxon>Ralstonia</taxon>
    </lineage>
</organism>
<evidence type="ECO:0000259" key="1">
    <source>
        <dbReference type="Pfam" id="PF05713"/>
    </source>
</evidence>
<name>A0AAD2AXG5_9RALS</name>
<dbReference type="EMBL" id="CATVXE010000024">
    <property type="protein sequence ID" value="CAJ0694518.1"/>
    <property type="molecule type" value="Genomic_DNA"/>
</dbReference>
<evidence type="ECO:0000313" key="2">
    <source>
        <dbReference type="EMBL" id="CAJ0694518.1"/>
    </source>
</evidence>
<feature type="domain" description="Bacterial mobilisation" evidence="1">
    <location>
        <begin position="35"/>
        <end position="63"/>
    </location>
</feature>
<dbReference type="Pfam" id="PF05713">
    <property type="entry name" value="MobC"/>
    <property type="match status" value="1"/>
</dbReference>
<evidence type="ECO:0000313" key="3">
    <source>
        <dbReference type="Proteomes" id="UP001190002"/>
    </source>
</evidence>
<protein>
    <recommendedName>
        <fullName evidence="1">Bacterial mobilisation domain-containing protein</fullName>
    </recommendedName>
</protein>
<sequence length="82" mass="9864">MTDLGYSKQSDYFRSLVKMEDKYVNLYRILMYEFKKQGSNLNQIAHKVNTTYSFQINSEVLNSLIEIERTYKEILDEIRNLK</sequence>
<gene>
    <name evidence="2" type="ORF">R77591_04264</name>
</gene>
<proteinExistence type="predicted"/>
<dbReference type="Proteomes" id="UP001190002">
    <property type="component" value="Unassembled WGS sequence"/>
</dbReference>
<comment type="caution">
    <text evidence="2">The sequence shown here is derived from an EMBL/GenBank/DDBJ whole genome shotgun (WGS) entry which is preliminary data.</text>
</comment>
<dbReference type="InterPro" id="IPR008687">
    <property type="entry name" value="MobC"/>
</dbReference>
<dbReference type="AlphaFoldDB" id="A0AAD2AXG5"/>
<accession>A0AAD2AXG5</accession>
<reference evidence="2" key="1">
    <citation type="submission" date="2023-07" db="EMBL/GenBank/DDBJ databases">
        <authorList>
            <person name="Peeters C."/>
        </authorList>
    </citation>
    <scope>NUCLEOTIDE SEQUENCE</scope>
    <source>
        <strain evidence="2">R-77591</strain>
    </source>
</reference>